<keyword evidence="5" id="KW-0274">FAD</keyword>
<gene>
    <name evidence="11" type="ORF">H8E80_05760</name>
</gene>
<dbReference type="InterPro" id="IPR039261">
    <property type="entry name" value="FNR_nucleotide-bd"/>
</dbReference>
<dbReference type="PROSITE" id="PS51384">
    <property type="entry name" value="FAD_FR"/>
    <property type="match status" value="1"/>
</dbReference>
<reference evidence="11 12" key="1">
    <citation type="submission" date="2020-08" db="EMBL/GenBank/DDBJ databases">
        <title>Bridging the membrane lipid divide: bacteria of the FCB group superphylum have the potential to synthesize archaeal ether lipids.</title>
        <authorList>
            <person name="Villanueva L."/>
            <person name="Von Meijenfeldt F.A.B."/>
            <person name="Westbye A.B."/>
            <person name="Yadav S."/>
            <person name="Hopmans E.C."/>
            <person name="Dutilh B.E."/>
            <person name="Sinninghe Damste J.S."/>
        </authorList>
    </citation>
    <scope>NUCLEOTIDE SEQUENCE [LARGE SCALE GENOMIC DNA]</scope>
    <source>
        <strain evidence="11">NIOZ-UU82</strain>
    </source>
</reference>
<keyword evidence="9" id="KW-0472">Membrane</keyword>
<organism evidence="11 12">
    <name type="scientific">Candidatus Desulfaltia bathyphila</name>
    <dbReference type="NCBI Taxonomy" id="2841697"/>
    <lineage>
        <taxon>Bacteria</taxon>
        <taxon>Pseudomonadati</taxon>
        <taxon>Thermodesulfobacteriota</taxon>
        <taxon>Desulfobacteria</taxon>
        <taxon>Desulfobacterales</taxon>
        <taxon>Desulfobacterales incertae sedis</taxon>
        <taxon>Candidatus Desulfaltia</taxon>
    </lineage>
</organism>
<keyword evidence="8" id="KW-0411">Iron-sulfur</keyword>
<evidence type="ECO:0000256" key="8">
    <source>
        <dbReference type="ARBA" id="ARBA00023014"/>
    </source>
</evidence>
<dbReference type="InterPro" id="IPR017927">
    <property type="entry name" value="FAD-bd_FR_type"/>
</dbReference>
<dbReference type="InterPro" id="IPR017938">
    <property type="entry name" value="Riboflavin_synthase-like_b-brl"/>
</dbReference>
<evidence type="ECO:0000256" key="9">
    <source>
        <dbReference type="SAM" id="Phobius"/>
    </source>
</evidence>
<evidence type="ECO:0000256" key="2">
    <source>
        <dbReference type="ARBA" id="ARBA00022630"/>
    </source>
</evidence>
<dbReference type="PANTHER" id="PTHR47354:SF6">
    <property type="entry name" value="NADH OXIDOREDUCTASE HCR"/>
    <property type="match status" value="1"/>
</dbReference>
<dbReference type="InterPro" id="IPR050415">
    <property type="entry name" value="MRET"/>
</dbReference>
<evidence type="ECO:0000256" key="3">
    <source>
        <dbReference type="ARBA" id="ARBA00022714"/>
    </source>
</evidence>
<dbReference type="CDD" id="cd00322">
    <property type="entry name" value="FNR_like"/>
    <property type="match status" value="1"/>
</dbReference>
<name>A0A8J6N6Q5_9BACT</name>
<accession>A0A8J6N6Q5</accession>
<protein>
    <submittedName>
        <fullName evidence="11">FAD-dependent oxidoreductase</fullName>
    </submittedName>
</protein>
<comment type="caution">
    <text evidence="11">The sequence shown here is derived from an EMBL/GenBank/DDBJ whole genome shotgun (WGS) entry which is preliminary data.</text>
</comment>
<evidence type="ECO:0000256" key="6">
    <source>
        <dbReference type="ARBA" id="ARBA00023002"/>
    </source>
</evidence>
<evidence type="ECO:0000256" key="7">
    <source>
        <dbReference type="ARBA" id="ARBA00023004"/>
    </source>
</evidence>
<evidence type="ECO:0000313" key="11">
    <source>
        <dbReference type="EMBL" id="MBC8199537.1"/>
    </source>
</evidence>
<keyword evidence="9" id="KW-0812">Transmembrane</keyword>
<keyword evidence="3" id="KW-0001">2Fe-2S</keyword>
<evidence type="ECO:0000256" key="4">
    <source>
        <dbReference type="ARBA" id="ARBA00022723"/>
    </source>
</evidence>
<keyword evidence="4" id="KW-0479">Metal-binding</keyword>
<dbReference type="PANTHER" id="PTHR47354">
    <property type="entry name" value="NADH OXIDOREDUCTASE HCR"/>
    <property type="match status" value="1"/>
</dbReference>
<dbReference type="GO" id="GO:0046872">
    <property type="term" value="F:metal ion binding"/>
    <property type="evidence" value="ECO:0007669"/>
    <property type="project" value="UniProtKB-KW"/>
</dbReference>
<dbReference type="InterPro" id="IPR001433">
    <property type="entry name" value="OxRdtase_FAD/NAD-bd"/>
</dbReference>
<dbReference type="Proteomes" id="UP000603545">
    <property type="component" value="Unassembled WGS sequence"/>
</dbReference>
<keyword evidence="7" id="KW-0408">Iron</keyword>
<evidence type="ECO:0000313" key="12">
    <source>
        <dbReference type="Proteomes" id="UP000603545"/>
    </source>
</evidence>
<keyword evidence="2" id="KW-0285">Flavoprotein</keyword>
<evidence type="ECO:0000256" key="5">
    <source>
        <dbReference type="ARBA" id="ARBA00022827"/>
    </source>
</evidence>
<comment type="cofactor">
    <cofactor evidence="1">
        <name>FAD</name>
        <dbReference type="ChEBI" id="CHEBI:57692"/>
    </cofactor>
</comment>
<feature type="domain" description="FAD-binding FR-type" evidence="10">
    <location>
        <begin position="1"/>
        <end position="102"/>
    </location>
</feature>
<dbReference type="PRINTS" id="PR00406">
    <property type="entry name" value="CYTB5RDTASE"/>
</dbReference>
<dbReference type="Gene3D" id="2.40.30.10">
    <property type="entry name" value="Translation factors"/>
    <property type="match status" value="1"/>
</dbReference>
<evidence type="ECO:0000256" key="1">
    <source>
        <dbReference type="ARBA" id="ARBA00001974"/>
    </source>
</evidence>
<dbReference type="SUPFAM" id="SSF52343">
    <property type="entry name" value="Ferredoxin reductase-like, C-terminal NADP-linked domain"/>
    <property type="match status" value="1"/>
</dbReference>
<dbReference type="AlphaFoldDB" id="A0A8J6N6Q5"/>
<dbReference type="SUPFAM" id="SSF63380">
    <property type="entry name" value="Riboflavin synthase domain-like"/>
    <property type="match status" value="1"/>
</dbReference>
<feature type="transmembrane region" description="Helical" evidence="9">
    <location>
        <begin position="108"/>
        <end position="128"/>
    </location>
</feature>
<dbReference type="GO" id="GO:0016491">
    <property type="term" value="F:oxidoreductase activity"/>
    <property type="evidence" value="ECO:0007669"/>
    <property type="project" value="UniProtKB-KW"/>
</dbReference>
<dbReference type="Pfam" id="PF00175">
    <property type="entry name" value="NAD_binding_1"/>
    <property type="match status" value="1"/>
</dbReference>
<dbReference type="GO" id="GO:0051537">
    <property type="term" value="F:2 iron, 2 sulfur cluster binding"/>
    <property type="evidence" value="ECO:0007669"/>
    <property type="project" value="UniProtKB-KW"/>
</dbReference>
<dbReference type="Gene3D" id="3.40.50.80">
    <property type="entry name" value="Nucleotide-binding domain of ferredoxin-NADP reductase (FNR) module"/>
    <property type="match status" value="1"/>
</dbReference>
<sequence length="237" mass="27454">MKEIKGTLVRKIKRTETVQSFRFVLNEKIDFLPGQFLQVIFDEHDKNNRLLNKYLSFSSAPQNDYVEVTKRMSKSDFSQRLRQMQQGDIVLLKAPMGNCVFKDEYRKIGFLIGGIGITPVVSIIEYIIKKQLQTNVCLLYSNRQEQDIAFKKELDYWQPTYPHLLNVVYMVSAGTPVDKQCISGIINKDTVMNHMSDWQQRVIFVFGPPAMVSSMKNICSEISCKKELIKTENFIGY</sequence>
<dbReference type="InterPro" id="IPR008333">
    <property type="entry name" value="Cbr1-like_FAD-bd_dom"/>
</dbReference>
<keyword evidence="9" id="KW-1133">Transmembrane helix</keyword>
<keyword evidence="6" id="KW-0560">Oxidoreductase</keyword>
<dbReference type="EMBL" id="JACNLL010000055">
    <property type="protein sequence ID" value="MBC8199537.1"/>
    <property type="molecule type" value="Genomic_DNA"/>
</dbReference>
<proteinExistence type="predicted"/>
<evidence type="ECO:0000259" key="10">
    <source>
        <dbReference type="PROSITE" id="PS51384"/>
    </source>
</evidence>
<dbReference type="Pfam" id="PF00970">
    <property type="entry name" value="FAD_binding_6"/>
    <property type="match status" value="1"/>
</dbReference>